<reference evidence="2" key="1">
    <citation type="submission" date="2018-11" db="EMBL/GenBank/DDBJ databases">
        <authorList>
            <consortium name="Pathogen Informatics"/>
        </authorList>
    </citation>
    <scope>NUCLEOTIDE SEQUENCE</scope>
</reference>
<dbReference type="AlphaFoldDB" id="A0A448XM93"/>
<proteinExistence type="predicted"/>
<name>A0A448XM93_9PLAT</name>
<accession>A0A448XM93</accession>
<evidence type="ECO:0000313" key="2">
    <source>
        <dbReference type="EMBL" id="VEL40019.1"/>
    </source>
</evidence>
<keyword evidence="3" id="KW-1185">Reference proteome</keyword>
<gene>
    <name evidence="2" type="ORF">PXEA_LOCUS33459</name>
</gene>
<comment type="caution">
    <text evidence="2">The sequence shown here is derived from an EMBL/GenBank/DDBJ whole genome shotgun (WGS) entry which is preliminary data.</text>
</comment>
<organism evidence="2 3">
    <name type="scientific">Protopolystoma xenopodis</name>
    <dbReference type="NCBI Taxonomy" id="117903"/>
    <lineage>
        <taxon>Eukaryota</taxon>
        <taxon>Metazoa</taxon>
        <taxon>Spiralia</taxon>
        <taxon>Lophotrochozoa</taxon>
        <taxon>Platyhelminthes</taxon>
        <taxon>Monogenea</taxon>
        <taxon>Polyopisthocotylea</taxon>
        <taxon>Polystomatidea</taxon>
        <taxon>Polystomatidae</taxon>
        <taxon>Protopolystoma</taxon>
    </lineage>
</organism>
<dbReference type="EMBL" id="CAAALY010263358">
    <property type="protein sequence ID" value="VEL40019.1"/>
    <property type="molecule type" value="Genomic_DNA"/>
</dbReference>
<feature type="region of interest" description="Disordered" evidence="1">
    <location>
        <begin position="1"/>
        <end position="36"/>
    </location>
</feature>
<protein>
    <submittedName>
        <fullName evidence="2">Uncharacterized protein</fullName>
    </submittedName>
</protein>
<sequence>MVQQANITQPRLHWFMDSEMGSGRSRDSYRTPHGGV</sequence>
<evidence type="ECO:0000256" key="1">
    <source>
        <dbReference type="SAM" id="MobiDB-lite"/>
    </source>
</evidence>
<evidence type="ECO:0000313" key="3">
    <source>
        <dbReference type="Proteomes" id="UP000784294"/>
    </source>
</evidence>
<dbReference type="Proteomes" id="UP000784294">
    <property type="component" value="Unassembled WGS sequence"/>
</dbReference>